<evidence type="ECO:0000313" key="2">
    <source>
        <dbReference type="Proteomes" id="UP001223420"/>
    </source>
</evidence>
<dbReference type="AlphaFoldDB" id="A0AAJ1TYT4"/>
<name>A0AAJ1TYT4_9HYPH</name>
<dbReference type="Proteomes" id="UP001223420">
    <property type="component" value="Unassembled WGS sequence"/>
</dbReference>
<protein>
    <submittedName>
        <fullName evidence="1">Chromosome partitioning protein</fullName>
    </submittedName>
</protein>
<dbReference type="PANTHER" id="PTHR13696:SF96">
    <property type="entry name" value="COBQ_COBB_MIND_PARA NUCLEOTIDE BINDING DOMAIN-CONTAINING PROTEIN"/>
    <property type="match status" value="1"/>
</dbReference>
<dbReference type="InterPro" id="IPR027417">
    <property type="entry name" value="P-loop_NTPase"/>
</dbReference>
<dbReference type="PIRSF" id="PIRSF009320">
    <property type="entry name" value="Nuc_binding_HP_1000"/>
    <property type="match status" value="1"/>
</dbReference>
<dbReference type="Gene3D" id="3.40.50.300">
    <property type="entry name" value="P-loop containing nucleotide triphosphate hydrolases"/>
    <property type="match status" value="1"/>
</dbReference>
<evidence type="ECO:0000313" key="1">
    <source>
        <dbReference type="EMBL" id="MDQ0547461.1"/>
    </source>
</evidence>
<dbReference type="CDD" id="cd02042">
    <property type="entry name" value="ParAB_family"/>
    <property type="match status" value="1"/>
</dbReference>
<gene>
    <name evidence="1" type="ORF">QO001_006420</name>
</gene>
<reference evidence="1" key="1">
    <citation type="submission" date="2023-07" db="EMBL/GenBank/DDBJ databases">
        <title>Genomic Encyclopedia of Type Strains, Phase IV (KMG-IV): sequencing the most valuable type-strain genomes for metagenomic binning, comparative biology and taxonomic classification.</title>
        <authorList>
            <person name="Goeker M."/>
        </authorList>
    </citation>
    <scope>NUCLEOTIDE SEQUENCE</scope>
    <source>
        <strain evidence="1">DSM 19569</strain>
    </source>
</reference>
<sequence>MPVITFSSPKGGAGKTTAACILASMLAEQGATVTIIDADPNQFVQEWAQLPGLPATLQVVGGATEETIMDKIEEAASMTAFVIVDLEGLASLMVSHAISMSDLVVIPVQGSQFDASQAARQIGLIKRTEKRGGRAIPYTVLITRTNPAIMPHTLKHILQSFDERAIPVLKTRLCDREAYRAMFSYGGTLQGLAGKGVANTTVAINNAAEYAAEIVQRLRDKREQAKEVA</sequence>
<dbReference type="InterPro" id="IPR009744">
    <property type="entry name" value="VirC1"/>
</dbReference>
<dbReference type="InterPro" id="IPR050678">
    <property type="entry name" value="DNA_Partitioning_ATPase"/>
</dbReference>
<dbReference type="RefSeq" id="WP_043388460.1">
    <property type="nucleotide sequence ID" value="NZ_JAJALK010000029.1"/>
</dbReference>
<dbReference type="SUPFAM" id="SSF52540">
    <property type="entry name" value="P-loop containing nucleoside triphosphate hydrolases"/>
    <property type="match status" value="1"/>
</dbReference>
<accession>A0AAJ1TYT4</accession>
<proteinExistence type="predicted"/>
<dbReference type="EMBL" id="JAUSWL010000026">
    <property type="protein sequence ID" value="MDQ0547461.1"/>
    <property type="molecule type" value="Genomic_DNA"/>
</dbReference>
<dbReference type="Pfam" id="PF07015">
    <property type="entry name" value="VirC1"/>
    <property type="match status" value="1"/>
</dbReference>
<organism evidence="1 2">
    <name type="scientific">Methylobacterium brachiatum</name>
    <dbReference type="NCBI Taxonomy" id="269660"/>
    <lineage>
        <taxon>Bacteria</taxon>
        <taxon>Pseudomonadati</taxon>
        <taxon>Pseudomonadota</taxon>
        <taxon>Alphaproteobacteria</taxon>
        <taxon>Hyphomicrobiales</taxon>
        <taxon>Methylobacteriaceae</taxon>
        <taxon>Methylobacterium</taxon>
    </lineage>
</organism>
<comment type="caution">
    <text evidence="1">The sequence shown here is derived from an EMBL/GenBank/DDBJ whole genome shotgun (WGS) entry which is preliminary data.</text>
</comment>
<dbReference type="PANTHER" id="PTHR13696">
    <property type="entry name" value="P-LOOP CONTAINING NUCLEOSIDE TRIPHOSPHATE HYDROLASE"/>
    <property type="match status" value="1"/>
</dbReference>